<dbReference type="InParanoid" id="A8DVV4"/>
<organism evidence="1 2">
    <name type="scientific">Nematostella vectensis</name>
    <name type="common">Starlet sea anemone</name>
    <dbReference type="NCBI Taxonomy" id="45351"/>
    <lineage>
        <taxon>Eukaryota</taxon>
        <taxon>Metazoa</taxon>
        <taxon>Cnidaria</taxon>
        <taxon>Anthozoa</taxon>
        <taxon>Hexacorallia</taxon>
        <taxon>Actiniaria</taxon>
        <taxon>Edwardsiidae</taxon>
        <taxon>Nematostella</taxon>
    </lineage>
</organism>
<dbReference type="STRING" id="45351.A8DVV4"/>
<dbReference type="HOGENOM" id="CLU_2929441_0_0_1"/>
<protein>
    <recommendedName>
        <fullName evidence="3">DUF3553 domain-containing protein</fullName>
    </recommendedName>
</protein>
<name>A8DVV4_NEMVE</name>
<dbReference type="eggNOG" id="KOG1426">
    <property type="taxonomic scope" value="Eukaryota"/>
</dbReference>
<proteinExistence type="predicted"/>
<accession>A8DVV4</accession>
<dbReference type="PhylomeDB" id="A8DVV4"/>
<keyword evidence="2" id="KW-1185">Reference proteome</keyword>
<dbReference type="KEGG" id="nve:5495924"/>
<sequence length="61" mass="6370">QGPVMAVLAVIGGVDSRPRLGGLVTHKDWGLGTVSRIAPNGKVTVQSKNHSKPKICPISQL</sequence>
<reference evidence="1 2" key="1">
    <citation type="journal article" date="2007" name="Science">
        <title>Sea anemone genome reveals ancestral eumetazoan gene repertoire and genomic organization.</title>
        <authorList>
            <person name="Putnam N.H."/>
            <person name="Srivastava M."/>
            <person name="Hellsten U."/>
            <person name="Dirks B."/>
            <person name="Chapman J."/>
            <person name="Salamov A."/>
            <person name="Terry A."/>
            <person name="Shapiro H."/>
            <person name="Lindquist E."/>
            <person name="Kapitonov V.V."/>
            <person name="Jurka J."/>
            <person name="Genikhovich G."/>
            <person name="Grigoriev I.V."/>
            <person name="Lucas S.M."/>
            <person name="Steele R.E."/>
            <person name="Finnerty J.R."/>
            <person name="Technau U."/>
            <person name="Martindale M.Q."/>
            <person name="Rokhsar D.S."/>
        </authorList>
    </citation>
    <scope>NUCLEOTIDE SEQUENCE [LARGE SCALE GENOMIC DNA]</scope>
    <source>
        <strain evidence="2">CH2 X CH6</strain>
    </source>
</reference>
<feature type="non-terminal residue" evidence="1">
    <location>
        <position position="1"/>
    </location>
</feature>
<gene>
    <name evidence="1" type="ORF">NEMVEDRAFT_v1g49879</name>
</gene>
<evidence type="ECO:0000313" key="2">
    <source>
        <dbReference type="Proteomes" id="UP000001593"/>
    </source>
</evidence>
<dbReference type="EMBL" id="DS478691">
    <property type="protein sequence ID" value="EDO25655.1"/>
    <property type="molecule type" value="Genomic_DNA"/>
</dbReference>
<evidence type="ECO:0000313" key="1">
    <source>
        <dbReference type="EMBL" id="EDO25655.1"/>
    </source>
</evidence>
<dbReference type="Proteomes" id="UP000001593">
    <property type="component" value="Unassembled WGS sequence"/>
</dbReference>
<dbReference type="AlphaFoldDB" id="A8DVV4"/>
<evidence type="ECO:0008006" key="3">
    <source>
        <dbReference type="Google" id="ProtNLM"/>
    </source>
</evidence>
<feature type="non-terminal residue" evidence="1">
    <location>
        <position position="61"/>
    </location>
</feature>